<evidence type="ECO:0000313" key="2">
    <source>
        <dbReference type="Proteomes" id="UP000240246"/>
    </source>
</evidence>
<organism evidence="1 2">
    <name type="scientific">Mycobacterium phage Cuke</name>
    <dbReference type="NCBI Taxonomy" id="2079417"/>
    <lineage>
        <taxon>Viruses</taxon>
        <taxon>Duplodnaviria</taxon>
        <taxon>Heunggongvirae</taxon>
        <taxon>Uroviricota</taxon>
        <taxon>Caudoviricetes</taxon>
        <taxon>Cukevirus</taxon>
        <taxon>Cukevirus cuke</taxon>
    </lineage>
</organism>
<accession>A0A2L1IWW1</accession>
<reference evidence="2" key="1">
    <citation type="submission" date="2018-01" db="EMBL/GenBank/DDBJ databases">
        <authorList>
            <person name="Gaut B.S."/>
            <person name="Morton B.R."/>
            <person name="Clegg M.T."/>
            <person name="Duvall M.R."/>
        </authorList>
    </citation>
    <scope>NUCLEOTIDE SEQUENCE [LARGE SCALE GENOMIC DNA]</scope>
</reference>
<dbReference type="Proteomes" id="UP000240246">
    <property type="component" value="Segment"/>
</dbReference>
<keyword evidence="2" id="KW-1185">Reference proteome</keyword>
<gene>
    <name evidence="1" type="ORF">SEA_CUKE_24</name>
</gene>
<protein>
    <submittedName>
        <fullName evidence="1">Uncharacterized protein</fullName>
    </submittedName>
</protein>
<dbReference type="EMBL" id="MG757156">
    <property type="protein sequence ID" value="AVD99642.1"/>
    <property type="molecule type" value="Genomic_DNA"/>
</dbReference>
<evidence type="ECO:0000313" key="1">
    <source>
        <dbReference type="EMBL" id="AVD99642.1"/>
    </source>
</evidence>
<name>A0A2L1IWW1_9CAUD</name>
<proteinExistence type="predicted"/>
<sequence length="111" mass="11820">MSLTPAEPIAYPTYDTMLFDGTITGAADLIYALDAGLAQKMLIRAEVIGTQEGDSPQAWKVSIQPGVNGIPYGPPLNIDGGAWVVVASSGINRIRVLNQAEYNAEFKPKAQ</sequence>